<protein>
    <submittedName>
        <fullName evidence="1">Uncharacterized protein</fullName>
    </submittedName>
</protein>
<dbReference type="SUPFAM" id="SSF46785">
    <property type="entry name" value="Winged helix' DNA-binding domain"/>
    <property type="match status" value="1"/>
</dbReference>
<dbReference type="EMBL" id="DS268407">
    <property type="protein sequence ID" value="EFO82481.1"/>
    <property type="molecule type" value="Genomic_DNA"/>
</dbReference>
<proteinExistence type="predicted"/>
<organism evidence="2">
    <name type="scientific">Caenorhabditis remanei</name>
    <name type="common">Caenorhabditis vulgaris</name>
    <dbReference type="NCBI Taxonomy" id="31234"/>
    <lineage>
        <taxon>Eukaryota</taxon>
        <taxon>Metazoa</taxon>
        <taxon>Ecdysozoa</taxon>
        <taxon>Nematoda</taxon>
        <taxon>Chromadorea</taxon>
        <taxon>Rhabditida</taxon>
        <taxon>Rhabditina</taxon>
        <taxon>Rhabditomorpha</taxon>
        <taxon>Rhabditoidea</taxon>
        <taxon>Rhabditidae</taxon>
        <taxon>Peloderinae</taxon>
        <taxon>Caenorhabditis</taxon>
    </lineage>
</organism>
<dbReference type="InterPro" id="IPR036390">
    <property type="entry name" value="WH_DNA-bd_sf"/>
</dbReference>
<accession>E3LEK2</accession>
<name>E3LEK2_CAERE</name>
<dbReference type="CTD" id="9825729"/>
<dbReference type="GeneID" id="9825729"/>
<evidence type="ECO:0000313" key="2">
    <source>
        <dbReference type="Proteomes" id="UP000008281"/>
    </source>
</evidence>
<dbReference type="Proteomes" id="UP000008281">
    <property type="component" value="Unassembled WGS sequence"/>
</dbReference>
<evidence type="ECO:0000313" key="1">
    <source>
        <dbReference type="EMBL" id="EFO82481.1"/>
    </source>
</evidence>
<reference evidence="1" key="1">
    <citation type="submission" date="2007-07" db="EMBL/GenBank/DDBJ databases">
        <title>PCAP assembly of the Caenorhabditis remanei genome.</title>
        <authorList>
            <consortium name="The Caenorhabditis remanei Sequencing Consortium"/>
            <person name="Wilson R.K."/>
        </authorList>
    </citation>
    <scope>NUCLEOTIDE SEQUENCE [LARGE SCALE GENOMIC DNA]</scope>
    <source>
        <strain evidence="1">PB4641</strain>
    </source>
</reference>
<dbReference type="OMA" id="YYYPNDR"/>
<gene>
    <name evidence="1" type="ORF">CRE_00828</name>
</gene>
<dbReference type="AlphaFoldDB" id="E3LEK2"/>
<dbReference type="RefSeq" id="XP_003117883.2">
    <property type="nucleotide sequence ID" value="XM_003117835.2"/>
</dbReference>
<dbReference type="eggNOG" id="ENOG502TFEB">
    <property type="taxonomic scope" value="Eukaryota"/>
</dbReference>
<dbReference type="FunCoup" id="E3LEK2">
    <property type="interactions" value="1241"/>
</dbReference>
<dbReference type="KEGG" id="crq:GCK72_024229"/>
<dbReference type="OrthoDB" id="5790773at2759"/>
<sequence length="161" mass="19197">MHDRSWFEFYAGKCHLRRNSYEWLWSFLFRLCMDPEACSIITFIGDGLRFRILDLKALAFLYYYPNDRFIFTDQEVINLFKSALGRNQAICNCWATNNDVYDFTSLRDNEMMIYSGMSMQQLQDYAYCVSPQGEYDDGFSDCESLISHYEFGVKRNLIERE</sequence>
<keyword evidence="2" id="KW-1185">Reference proteome</keyword>
<dbReference type="HOGENOM" id="CLU_1866900_0_0_1"/>
<dbReference type="STRING" id="31234.E3LEK2"/>